<dbReference type="AlphaFoldDB" id="A0A934U4M4"/>
<evidence type="ECO:0000259" key="4">
    <source>
        <dbReference type="PROSITE" id="PS50995"/>
    </source>
</evidence>
<reference evidence="5" key="1">
    <citation type="submission" date="2021-01" db="EMBL/GenBank/DDBJ databases">
        <title>Genome public.</title>
        <authorList>
            <person name="Liu C."/>
            <person name="Sun Q."/>
        </authorList>
    </citation>
    <scope>NUCLEOTIDE SEQUENCE</scope>
    <source>
        <strain evidence="5">M6</strain>
    </source>
</reference>
<keyword evidence="6" id="KW-1185">Reference proteome</keyword>
<keyword evidence="2" id="KW-0238">DNA-binding</keyword>
<evidence type="ECO:0000256" key="3">
    <source>
        <dbReference type="ARBA" id="ARBA00023163"/>
    </source>
</evidence>
<dbReference type="PANTHER" id="PTHR42756:SF1">
    <property type="entry name" value="TRANSCRIPTIONAL REPRESSOR OF EMRAB OPERON"/>
    <property type="match status" value="1"/>
</dbReference>
<name>A0A934U4M4_9FIRM</name>
<evidence type="ECO:0000256" key="1">
    <source>
        <dbReference type="ARBA" id="ARBA00023015"/>
    </source>
</evidence>
<gene>
    <name evidence="5" type="ORF">JKK62_08105</name>
</gene>
<dbReference type="SUPFAM" id="SSF46785">
    <property type="entry name" value="Winged helix' DNA-binding domain"/>
    <property type="match status" value="1"/>
</dbReference>
<dbReference type="InterPro" id="IPR000835">
    <property type="entry name" value="HTH_MarR-typ"/>
</dbReference>
<dbReference type="PRINTS" id="PR00598">
    <property type="entry name" value="HTHMARR"/>
</dbReference>
<dbReference type="Pfam" id="PF12802">
    <property type="entry name" value="MarR_2"/>
    <property type="match status" value="1"/>
</dbReference>
<evidence type="ECO:0000313" key="5">
    <source>
        <dbReference type="EMBL" id="MBK6088614.1"/>
    </source>
</evidence>
<comment type="caution">
    <text evidence="5">The sequence shown here is derived from an EMBL/GenBank/DDBJ whole genome shotgun (WGS) entry which is preliminary data.</text>
</comment>
<organism evidence="5 6">
    <name type="scientific">Ruminococcus difficilis</name>
    <dbReference type="NCBI Taxonomy" id="2763069"/>
    <lineage>
        <taxon>Bacteria</taxon>
        <taxon>Bacillati</taxon>
        <taxon>Bacillota</taxon>
        <taxon>Clostridia</taxon>
        <taxon>Eubacteriales</taxon>
        <taxon>Oscillospiraceae</taxon>
        <taxon>Ruminococcus</taxon>
    </lineage>
</organism>
<sequence>MTAANEIGAIGREIKAIDHLMQREIQKSASQMGVDKVTVMHGWIIGFLMSASGDVYQKDIESHFAISRSTVTNIVKCMEKKGYIKRESVDSDARLKKLVLTKQGREVGETMLSAVKETEKRFDNMLSEAESRRFLTLIRKLRLGLEQSAAKGEKE</sequence>
<dbReference type="InterPro" id="IPR036388">
    <property type="entry name" value="WH-like_DNA-bd_sf"/>
</dbReference>
<evidence type="ECO:0000256" key="2">
    <source>
        <dbReference type="ARBA" id="ARBA00023125"/>
    </source>
</evidence>
<dbReference type="PROSITE" id="PS50995">
    <property type="entry name" value="HTH_MARR_2"/>
    <property type="match status" value="1"/>
</dbReference>
<evidence type="ECO:0000313" key="6">
    <source>
        <dbReference type="Proteomes" id="UP000633365"/>
    </source>
</evidence>
<accession>A0A934U4M4</accession>
<dbReference type="GO" id="GO:0003677">
    <property type="term" value="F:DNA binding"/>
    <property type="evidence" value="ECO:0007669"/>
    <property type="project" value="UniProtKB-KW"/>
</dbReference>
<dbReference type="RefSeq" id="WP_201427506.1">
    <property type="nucleotide sequence ID" value="NZ_JAEQMG010000070.1"/>
</dbReference>
<dbReference type="InterPro" id="IPR036390">
    <property type="entry name" value="WH_DNA-bd_sf"/>
</dbReference>
<feature type="domain" description="HTH marR-type" evidence="4">
    <location>
        <begin position="1"/>
        <end position="143"/>
    </location>
</feature>
<dbReference type="GO" id="GO:0003700">
    <property type="term" value="F:DNA-binding transcription factor activity"/>
    <property type="evidence" value="ECO:0007669"/>
    <property type="project" value="InterPro"/>
</dbReference>
<dbReference type="Proteomes" id="UP000633365">
    <property type="component" value="Unassembled WGS sequence"/>
</dbReference>
<dbReference type="Gene3D" id="1.10.10.10">
    <property type="entry name" value="Winged helix-like DNA-binding domain superfamily/Winged helix DNA-binding domain"/>
    <property type="match status" value="1"/>
</dbReference>
<keyword evidence="1" id="KW-0805">Transcription regulation</keyword>
<dbReference type="EMBL" id="JAEQMG010000070">
    <property type="protein sequence ID" value="MBK6088614.1"/>
    <property type="molecule type" value="Genomic_DNA"/>
</dbReference>
<keyword evidence="3" id="KW-0804">Transcription</keyword>
<dbReference type="SMART" id="SM00347">
    <property type="entry name" value="HTH_MARR"/>
    <property type="match status" value="1"/>
</dbReference>
<protein>
    <submittedName>
        <fullName evidence="5">MarR family transcriptional regulator</fullName>
    </submittedName>
</protein>
<dbReference type="PANTHER" id="PTHR42756">
    <property type="entry name" value="TRANSCRIPTIONAL REGULATOR, MARR"/>
    <property type="match status" value="1"/>
</dbReference>
<proteinExistence type="predicted"/>